<feature type="region of interest" description="Disordered" evidence="3">
    <location>
        <begin position="238"/>
        <end position="260"/>
    </location>
</feature>
<dbReference type="InterPro" id="IPR017923">
    <property type="entry name" value="TFIIS_N"/>
</dbReference>
<evidence type="ECO:0000313" key="6">
    <source>
        <dbReference type="Proteomes" id="UP001527925"/>
    </source>
</evidence>
<feature type="compositionally biased region" description="Acidic residues" evidence="3">
    <location>
        <begin position="1"/>
        <end position="23"/>
    </location>
</feature>
<dbReference type="InterPro" id="IPR035441">
    <property type="entry name" value="TFIIS/LEDGF_dom_sf"/>
</dbReference>
<dbReference type="EMBL" id="JADGIZ020000015">
    <property type="protein sequence ID" value="KAL2916592.1"/>
    <property type="molecule type" value="Genomic_DNA"/>
</dbReference>
<gene>
    <name evidence="5" type="primary">IWS1</name>
    <name evidence="5" type="ORF">HK105_203704</name>
</gene>
<proteinExistence type="inferred from homology"/>
<feature type="compositionally biased region" description="Basic and acidic residues" evidence="3">
    <location>
        <begin position="65"/>
        <end position="77"/>
    </location>
</feature>
<keyword evidence="6" id="KW-1185">Reference proteome</keyword>
<dbReference type="PANTHER" id="PTHR46010">
    <property type="entry name" value="PROTEIN IWS1 HOMOLOG"/>
    <property type="match status" value="1"/>
</dbReference>
<dbReference type="Pfam" id="PF08711">
    <property type="entry name" value="Med26"/>
    <property type="match status" value="1"/>
</dbReference>
<protein>
    <submittedName>
        <fullName evidence="5">Transcription factor iws1</fullName>
    </submittedName>
</protein>
<sequence>MEEEELRQEIFGDSDDDIDYDSDEGNRNADVDEANDGGSAAAPAPPAPDSGEFAVRKVPLPTFKLRMEPPPRADTAEPMHQAPPRRGDEHEDDDEETAEAPLSPESAKRREAEEDVNAVLRKLKPKRAKRDLDDEGEMDETVASLLTQMCEAANTDQEFNKRNQPAIAKLRLLPSVMDLFSRVIMFYTKCERVTPQIRRNAQELLSRWMRPILKRSASYKDHTLEQVRIDPWEIQMAKKKAPASGSRSRPEEESTRARIPMPVAPSFSVVPVSVVPGAAAGADKRVDKYRKLKTTMKMIKSRAK</sequence>
<dbReference type="Proteomes" id="UP001527925">
    <property type="component" value="Unassembled WGS sequence"/>
</dbReference>
<comment type="function">
    <text evidence="1">Transcription factor involved in RNA polymerase II transcription regulation. May function in both SPT15/TBP post-recruitment and recruitment steps of transcription.</text>
</comment>
<evidence type="ECO:0000259" key="4">
    <source>
        <dbReference type="Pfam" id="PF08711"/>
    </source>
</evidence>
<accession>A0ABR4NAR2</accession>
<evidence type="ECO:0000256" key="3">
    <source>
        <dbReference type="SAM" id="MobiDB-lite"/>
    </source>
</evidence>
<evidence type="ECO:0000313" key="5">
    <source>
        <dbReference type="EMBL" id="KAL2916592.1"/>
    </source>
</evidence>
<comment type="similarity">
    <text evidence="2">Belongs to the IWS1 family.</text>
</comment>
<dbReference type="Gene3D" id="1.20.930.10">
    <property type="entry name" value="Conserved domain common to transcription factors TFIIS, elongin A, CRSP70"/>
    <property type="match status" value="2"/>
</dbReference>
<feature type="region of interest" description="Disordered" evidence="3">
    <location>
        <begin position="1"/>
        <end position="118"/>
    </location>
</feature>
<feature type="domain" description="TFIIS N-terminal" evidence="4">
    <location>
        <begin position="182"/>
        <end position="212"/>
    </location>
</feature>
<dbReference type="PANTHER" id="PTHR46010:SF1">
    <property type="entry name" value="PROTEIN IWS1 HOMOLOG"/>
    <property type="match status" value="1"/>
</dbReference>
<evidence type="ECO:0000256" key="2">
    <source>
        <dbReference type="ARBA" id="ARBA00037992"/>
    </source>
</evidence>
<name>A0ABR4NAR2_9FUNG</name>
<dbReference type="InterPro" id="IPR051037">
    <property type="entry name" value="RNAPII_TF_IWS1"/>
</dbReference>
<comment type="caution">
    <text evidence="5">The sequence shown here is derived from an EMBL/GenBank/DDBJ whole genome shotgun (WGS) entry which is preliminary data.</text>
</comment>
<reference evidence="5 6" key="1">
    <citation type="submission" date="2023-09" db="EMBL/GenBank/DDBJ databases">
        <title>Pangenome analysis of Batrachochytrium dendrobatidis and related Chytrids.</title>
        <authorList>
            <person name="Yacoub M.N."/>
            <person name="Stajich J.E."/>
            <person name="James T.Y."/>
        </authorList>
    </citation>
    <scope>NUCLEOTIDE SEQUENCE [LARGE SCALE GENOMIC DNA]</scope>
    <source>
        <strain evidence="5 6">JEL0888</strain>
    </source>
</reference>
<organism evidence="5 6">
    <name type="scientific">Polyrhizophydium stewartii</name>
    <dbReference type="NCBI Taxonomy" id="2732419"/>
    <lineage>
        <taxon>Eukaryota</taxon>
        <taxon>Fungi</taxon>
        <taxon>Fungi incertae sedis</taxon>
        <taxon>Chytridiomycota</taxon>
        <taxon>Chytridiomycota incertae sedis</taxon>
        <taxon>Chytridiomycetes</taxon>
        <taxon>Rhizophydiales</taxon>
        <taxon>Rhizophydiales incertae sedis</taxon>
        <taxon>Polyrhizophydium</taxon>
    </lineage>
</organism>
<evidence type="ECO:0000256" key="1">
    <source>
        <dbReference type="ARBA" id="ARBA00037349"/>
    </source>
</evidence>